<dbReference type="AlphaFoldDB" id="A0A7E4UTU3"/>
<accession>A0A7E4UTU3</accession>
<feature type="compositionally biased region" description="Acidic residues" evidence="1">
    <location>
        <begin position="89"/>
        <end position="101"/>
    </location>
</feature>
<evidence type="ECO:0000313" key="2">
    <source>
        <dbReference type="Proteomes" id="UP000492821"/>
    </source>
</evidence>
<evidence type="ECO:0000256" key="1">
    <source>
        <dbReference type="SAM" id="MobiDB-lite"/>
    </source>
</evidence>
<evidence type="ECO:0000313" key="3">
    <source>
        <dbReference type="WBParaSite" id="Pan_g1243.t1"/>
    </source>
</evidence>
<reference evidence="3" key="2">
    <citation type="submission" date="2020-10" db="UniProtKB">
        <authorList>
            <consortium name="WormBaseParasite"/>
        </authorList>
    </citation>
    <scope>IDENTIFICATION</scope>
</reference>
<dbReference type="Proteomes" id="UP000492821">
    <property type="component" value="Unassembled WGS sequence"/>
</dbReference>
<feature type="compositionally biased region" description="Basic residues" evidence="1">
    <location>
        <begin position="72"/>
        <end position="83"/>
    </location>
</feature>
<reference evidence="2" key="1">
    <citation type="journal article" date="2013" name="Genetics">
        <title>The draft genome and transcriptome of Panagrellus redivivus are shaped by the harsh demands of a free-living lifestyle.</title>
        <authorList>
            <person name="Srinivasan J."/>
            <person name="Dillman A.R."/>
            <person name="Macchietto M.G."/>
            <person name="Heikkinen L."/>
            <person name="Lakso M."/>
            <person name="Fracchia K.M."/>
            <person name="Antoshechkin I."/>
            <person name="Mortazavi A."/>
            <person name="Wong G."/>
            <person name="Sternberg P.W."/>
        </authorList>
    </citation>
    <scope>NUCLEOTIDE SEQUENCE [LARGE SCALE GENOMIC DNA]</scope>
    <source>
        <strain evidence="2">MT8872</strain>
    </source>
</reference>
<sequence length="386" mass="43713">MNRKRKANRDTTQTREDAATASVDEEVRRRLRVDRRNRANPTPPQHQPLDSFGVPLSVEPRGRSPTLPLLPSRRRTRQRRRHNSHDSDVADDDDDDADDAADAATPPQDAAPNNNQPLNLFEGFTQEGAHGRRYIHVMDRAEEAAKKKRMAAAFGALRPLFKSYSPAIQEVLFESGRTWLGWSDNSVPIKDAHQAKYFTDEWRAKKALYAVTRIVAEDPKLCHPAGKRGRESGISWICYPDSTYEEKPQSKQVFRNEVLFSMAISGNQFTARGYRLLTVRRLPNKHPKNLKPVMSMSSSSMPVAYPITSVADPLQLSNYLGLHQPWATAYPGMTPTQLKSIKALMHRLLTPAMFGRFGNRSIFPHLARFFVGLTLSMKLDDASFLY</sequence>
<feature type="region of interest" description="Disordered" evidence="1">
    <location>
        <begin position="1"/>
        <end position="118"/>
    </location>
</feature>
<keyword evidence="2" id="KW-1185">Reference proteome</keyword>
<proteinExistence type="predicted"/>
<name>A0A7E4UTU3_PANRE</name>
<protein>
    <submittedName>
        <fullName evidence="3">DDE-1 domain-containing protein</fullName>
    </submittedName>
</protein>
<organism evidence="2 3">
    <name type="scientific">Panagrellus redivivus</name>
    <name type="common">Microworm</name>
    <dbReference type="NCBI Taxonomy" id="6233"/>
    <lineage>
        <taxon>Eukaryota</taxon>
        <taxon>Metazoa</taxon>
        <taxon>Ecdysozoa</taxon>
        <taxon>Nematoda</taxon>
        <taxon>Chromadorea</taxon>
        <taxon>Rhabditida</taxon>
        <taxon>Tylenchina</taxon>
        <taxon>Panagrolaimomorpha</taxon>
        <taxon>Panagrolaimoidea</taxon>
        <taxon>Panagrolaimidae</taxon>
        <taxon>Panagrellus</taxon>
    </lineage>
</organism>
<dbReference type="WBParaSite" id="Pan_g1243.t1">
    <property type="protein sequence ID" value="Pan_g1243.t1"/>
    <property type="gene ID" value="Pan_g1243"/>
</dbReference>
<feature type="compositionally biased region" description="Low complexity" evidence="1">
    <location>
        <begin position="102"/>
        <end position="112"/>
    </location>
</feature>
<feature type="compositionally biased region" description="Basic and acidic residues" evidence="1">
    <location>
        <begin position="8"/>
        <end position="18"/>
    </location>
</feature>